<organism evidence="1 2">
    <name type="scientific">Marimonas arenosa</name>
    <dbReference type="NCBI Taxonomy" id="1795305"/>
    <lineage>
        <taxon>Bacteria</taxon>
        <taxon>Pseudomonadati</taxon>
        <taxon>Pseudomonadota</taxon>
        <taxon>Alphaproteobacteria</taxon>
        <taxon>Rhodobacterales</taxon>
        <taxon>Paracoccaceae</taxon>
        <taxon>Marimonas</taxon>
    </lineage>
</organism>
<reference evidence="1" key="2">
    <citation type="submission" date="2023-02" db="EMBL/GenBank/DDBJ databases">
        <title>'Rhodoalgimonas zhirmunskyi' gen. nov., isolated from a red alga.</title>
        <authorList>
            <person name="Nedashkovskaya O.I."/>
            <person name="Otstavnykh N.Y."/>
            <person name="Bystritskaya E.P."/>
            <person name="Balabanova L.A."/>
            <person name="Isaeva M.P."/>
        </authorList>
    </citation>
    <scope>NUCLEOTIDE SEQUENCE</scope>
    <source>
        <strain evidence="1">KCTC 52189</strain>
    </source>
</reference>
<evidence type="ECO:0000313" key="1">
    <source>
        <dbReference type="EMBL" id="MDQ2089870.1"/>
    </source>
</evidence>
<keyword evidence="2" id="KW-1185">Reference proteome</keyword>
<dbReference type="AlphaFoldDB" id="A0AAE4B450"/>
<reference evidence="1" key="1">
    <citation type="submission" date="2022-07" db="EMBL/GenBank/DDBJ databases">
        <authorList>
            <person name="Otstavnykh N."/>
            <person name="Isaeva M."/>
            <person name="Bystritskaya E."/>
        </authorList>
    </citation>
    <scope>NUCLEOTIDE SEQUENCE</scope>
    <source>
        <strain evidence="1">KCTC 52189</strain>
    </source>
</reference>
<sequence length="116" mass="13598">MPTVTTFAEDDETQRRDYRPQHPLALNTLQLRFHAVFQPPNPVVSCSGLEQLIAKGKKMEPVGDFFHQLYHRYFACRRGRSWFPFDKWIATFNEPRDGSSAATDRPCVHKKQIYTR</sequence>
<proteinExistence type="predicted"/>
<gene>
    <name evidence="1" type="ORF">NO357_08175</name>
</gene>
<protein>
    <submittedName>
        <fullName evidence="1">Uncharacterized protein</fullName>
    </submittedName>
</protein>
<accession>A0AAE4B450</accession>
<dbReference type="RefSeq" id="WP_306735141.1">
    <property type="nucleotide sequence ID" value="NZ_JANHAX010000002.1"/>
</dbReference>
<dbReference type="Proteomes" id="UP001226762">
    <property type="component" value="Unassembled WGS sequence"/>
</dbReference>
<name>A0AAE4B450_9RHOB</name>
<dbReference type="EMBL" id="JANHAX010000002">
    <property type="protein sequence ID" value="MDQ2089870.1"/>
    <property type="molecule type" value="Genomic_DNA"/>
</dbReference>
<comment type="caution">
    <text evidence="1">The sequence shown here is derived from an EMBL/GenBank/DDBJ whole genome shotgun (WGS) entry which is preliminary data.</text>
</comment>
<evidence type="ECO:0000313" key="2">
    <source>
        <dbReference type="Proteomes" id="UP001226762"/>
    </source>
</evidence>